<sequence length="214" mass="24114">MDATIETIPRLAFAVQGAAPVPRAAVPTLRFALRIDGDDARPIRSVLLSVQVQIAARRRRYDERSHDRLFELFGPPADWGTTLRTLLWTRTTLVVPAFEGSTVAELDVPCTYDLEVAASRYLDALPDGDVPLEFLFSGSVFYAAADGRLQTARISWEEEAEYRLPVAVWRETMERHFPGTAWLRLPKDAYDALCAYKSRRALATWDDVFAELLP</sequence>
<organism evidence="1 2">
    <name type="scientific">Capillimicrobium parvum</name>
    <dbReference type="NCBI Taxonomy" id="2884022"/>
    <lineage>
        <taxon>Bacteria</taxon>
        <taxon>Bacillati</taxon>
        <taxon>Actinomycetota</taxon>
        <taxon>Thermoleophilia</taxon>
        <taxon>Solirubrobacterales</taxon>
        <taxon>Capillimicrobiaceae</taxon>
        <taxon>Capillimicrobium</taxon>
    </lineage>
</organism>
<keyword evidence="2" id="KW-1185">Reference proteome</keyword>
<protein>
    <submittedName>
        <fullName evidence="1">Uncharacterized protein</fullName>
    </submittedName>
</protein>
<dbReference type="InterPro" id="IPR045730">
    <property type="entry name" value="DUF6084"/>
</dbReference>
<dbReference type="KEGG" id="sbae:DSM104329_03423"/>
<proteinExistence type="predicted"/>
<evidence type="ECO:0000313" key="2">
    <source>
        <dbReference type="Proteomes" id="UP001162834"/>
    </source>
</evidence>
<reference evidence="1" key="1">
    <citation type="journal article" date="2022" name="Int. J. Syst. Evol. Microbiol.">
        <title>Pseudomonas aegrilactucae sp. nov. and Pseudomonas morbosilactucae sp. nov., pathogens causing bacterial rot of lettuce in Japan.</title>
        <authorList>
            <person name="Sawada H."/>
            <person name="Fujikawa T."/>
            <person name="Satou M."/>
        </authorList>
    </citation>
    <scope>NUCLEOTIDE SEQUENCE</scope>
    <source>
        <strain evidence="1">0166_1</strain>
    </source>
</reference>
<dbReference type="Proteomes" id="UP001162834">
    <property type="component" value="Chromosome"/>
</dbReference>
<dbReference type="Pfam" id="PF19562">
    <property type="entry name" value="DUF6084"/>
    <property type="match status" value="1"/>
</dbReference>
<dbReference type="AlphaFoldDB" id="A0A9E6Y064"/>
<name>A0A9E6Y064_9ACTN</name>
<gene>
    <name evidence="1" type="ORF">DSM104329_03423</name>
</gene>
<dbReference type="EMBL" id="CP087164">
    <property type="protein sequence ID" value="UGS37011.1"/>
    <property type="molecule type" value="Genomic_DNA"/>
</dbReference>
<evidence type="ECO:0000313" key="1">
    <source>
        <dbReference type="EMBL" id="UGS37011.1"/>
    </source>
</evidence>
<accession>A0A9E6Y064</accession>
<dbReference type="RefSeq" id="WP_259311073.1">
    <property type="nucleotide sequence ID" value="NZ_CP087164.1"/>
</dbReference>